<dbReference type="InterPro" id="IPR022742">
    <property type="entry name" value="Hydrolase_4"/>
</dbReference>
<gene>
    <name evidence="2" type="primary">MGLL_6</name>
    <name evidence="2" type="ORF">g.136699</name>
</gene>
<dbReference type="InterPro" id="IPR051044">
    <property type="entry name" value="MAG_DAG_Lipase"/>
</dbReference>
<dbReference type="InterPro" id="IPR029058">
    <property type="entry name" value="AB_hydrolase_fold"/>
</dbReference>
<dbReference type="PANTHER" id="PTHR11614">
    <property type="entry name" value="PHOSPHOLIPASE-RELATED"/>
    <property type="match status" value="1"/>
</dbReference>
<dbReference type="Gene3D" id="3.40.50.1820">
    <property type="entry name" value="alpha/beta hydrolase"/>
    <property type="match status" value="1"/>
</dbReference>
<dbReference type="Pfam" id="PF12146">
    <property type="entry name" value="Hydrolase_4"/>
    <property type="match status" value="1"/>
</dbReference>
<protein>
    <submittedName>
        <fullName evidence="2">Monoglyceride lipase</fullName>
    </submittedName>
</protein>
<dbReference type="PRINTS" id="PR00111">
    <property type="entry name" value="ABHYDROLASE"/>
</dbReference>
<organism evidence="2">
    <name type="scientific">Anthurium amnicola</name>
    <dbReference type="NCBI Taxonomy" id="1678845"/>
    <lineage>
        <taxon>Eukaryota</taxon>
        <taxon>Viridiplantae</taxon>
        <taxon>Streptophyta</taxon>
        <taxon>Embryophyta</taxon>
        <taxon>Tracheophyta</taxon>
        <taxon>Spermatophyta</taxon>
        <taxon>Magnoliopsida</taxon>
        <taxon>Liliopsida</taxon>
        <taxon>Araceae</taxon>
        <taxon>Pothoideae</taxon>
        <taxon>Potheae</taxon>
        <taxon>Anthurium</taxon>
    </lineage>
</organism>
<reference evidence="2" key="1">
    <citation type="submission" date="2015-07" db="EMBL/GenBank/DDBJ databases">
        <title>Transcriptome Assembly of Anthurium amnicola.</title>
        <authorList>
            <person name="Suzuki J."/>
        </authorList>
    </citation>
    <scope>NUCLEOTIDE SEQUENCE</scope>
</reference>
<sequence>CTQCTLTAASPPTPPMALHPIHEANRRSPYGNLNRDEFYRRHMVGHHESFVLNRHNMNIFTQSWRPTWASSSSSDAAAALRGLVAMVHGYSAESGWMFELTAVAVAKLGFHVVALDLRGHGRSEGRRGHLPDVGAVVDDCAEVFDSARSGEPEQLPSFLYGESLGGAVAALVYLKQKGRWSGLVLNGAMCGVSPKLKPPWPLEKLLPAMAYLAPDWPVPTRALPGRSIKVGWKRRLFMGGSPGSKGAPRRPPASTALELLRVVEEIGKRGHELDLPLLMVHGGDDGVCDAASAERLYRAARSEDKTLRVLPGMWHQVIGEPPEGVDVAFGIIFWWLIDRADWAAAGGH</sequence>
<evidence type="ECO:0000259" key="1">
    <source>
        <dbReference type="Pfam" id="PF12146"/>
    </source>
</evidence>
<dbReference type="InterPro" id="IPR000073">
    <property type="entry name" value="AB_hydrolase_1"/>
</dbReference>
<accession>A0A1D1XN23</accession>
<feature type="non-terminal residue" evidence="2">
    <location>
        <position position="1"/>
    </location>
</feature>
<proteinExistence type="predicted"/>
<dbReference type="AlphaFoldDB" id="A0A1D1XN23"/>
<dbReference type="SUPFAM" id="SSF53474">
    <property type="entry name" value="alpha/beta-Hydrolases"/>
    <property type="match status" value="1"/>
</dbReference>
<dbReference type="EMBL" id="GDJX01024154">
    <property type="protein sequence ID" value="JAT43782.1"/>
    <property type="molecule type" value="Transcribed_RNA"/>
</dbReference>
<feature type="domain" description="Serine aminopeptidase S33" evidence="1">
    <location>
        <begin position="80"/>
        <end position="321"/>
    </location>
</feature>
<name>A0A1D1XN23_9ARAE</name>
<evidence type="ECO:0000313" key="2">
    <source>
        <dbReference type="EMBL" id="JAT43782.1"/>
    </source>
</evidence>